<organism evidence="6 7">
    <name type="scientific">Agaribacillus aureus</name>
    <dbReference type="NCBI Taxonomy" id="3051825"/>
    <lineage>
        <taxon>Bacteria</taxon>
        <taxon>Pseudomonadati</taxon>
        <taxon>Bacteroidota</taxon>
        <taxon>Cytophagia</taxon>
        <taxon>Cytophagales</taxon>
        <taxon>Splendidivirgaceae</taxon>
        <taxon>Agaribacillus</taxon>
    </lineage>
</organism>
<evidence type="ECO:0000313" key="7">
    <source>
        <dbReference type="Proteomes" id="UP001172083"/>
    </source>
</evidence>
<dbReference type="GO" id="GO:0016301">
    <property type="term" value="F:kinase activity"/>
    <property type="evidence" value="ECO:0007669"/>
    <property type="project" value="UniProtKB-KW"/>
</dbReference>
<sequence>MGISSIGIFDIGKTNKKFIIYDENLNKIHQQQKVFDPVKDDDGDPCEPLDAVVAWIKKNVRETIRQGKFDLKCLNFSTYGATMVHLDATGKPVTPLYNYLKPFPETVLQDFLLKYGGRQENDLQTASPTMGMLNAGLQLYWLKYSKPAVFRKIKYSLHFPQYLSFLFTGKLVSEPTSIGCHTKLWDFEKEDYHQWVYKEGLDALLPEIVDTKHSFAATFLGKRLKVGVGIHDSSSSLLSYLSNAAAPFILLSTGTWNIALNPFNNKPLTIDELNRDCLLFLNTSRKPVKVARAFLGNEFSYQLTSLNRIFEKPAPYYKSIPWVRSRWREICREKKIAFYPATMENDLLLKCLPNDSWDVKKVSDFEEAYYYLMMGLVDIQALSLSLVMHDSQEKKIVINGGFSGNQHFITLLKLKFPGYTFEVSNRPEGSAHGAALIIRDS</sequence>
<evidence type="ECO:0000256" key="3">
    <source>
        <dbReference type="ARBA" id="ARBA00022777"/>
    </source>
</evidence>
<protein>
    <submittedName>
        <fullName evidence="6">FGGY family carbohydrate kinase</fullName>
    </submittedName>
</protein>
<evidence type="ECO:0000313" key="6">
    <source>
        <dbReference type="EMBL" id="MDN5211737.1"/>
    </source>
</evidence>
<dbReference type="Pfam" id="PF00370">
    <property type="entry name" value="FGGY_N"/>
    <property type="match status" value="1"/>
</dbReference>
<keyword evidence="3 6" id="KW-0418">Kinase</keyword>
<keyword evidence="7" id="KW-1185">Reference proteome</keyword>
<comment type="similarity">
    <text evidence="1">Belongs to the FGGY kinase family.</text>
</comment>
<proteinExistence type="inferred from homology"/>
<name>A0ABT8L1X6_9BACT</name>
<gene>
    <name evidence="6" type="ORF">QQ020_06735</name>
</gene>
<feature type="domain" description="Carbohydrate kinase FGGY N-terminal" evidence="4">
    <location>
        <begin position="7"/>
        <end position="218"/>
    </location>
</feature>
<dbReference type="InterPro" id="IPR049382">
    <property type="entry name" value="FGGY_C_2"/>
</dbReference>
<evidence type="ECO:0000256" key="2">
    <source>
        <dbReference type="ARBA" id="ARBA00022679"/>
    </source>
</evidence>
<dbReference type="RefSeq" id="WP_346757066.1">
    <property type="nucleotide sequence ID" value="NZ_JAUJEB010000001.1"/>
</dbReference>
<keyword evidence="2" id="KW-0808">Transferase</keyword>
<dbReference type="EMBL" id="JAUJEB010000001">
    <property type="protein sequence ID" value="MDN5211737.1"/>
    <property type="molecule type" value="Genomic_DNA"/>
</dbReference>
<comment type="caution">
    <text evidence="6">The sequence shown here is derived from an EMBL/GenBank/DDBJ whole genome shotgun (WGS) entry which is preliminary data.</text>
</comment>
<reference evidence="6" key="1">
    <citation type="submission" date="2023-06" db="EMBL/GenBank/DDBJ databases">
        <title>Genomic of Agaribacillus aureum.</title>
        <authorList>
            <person name="Wang G."/>
        </authorList>
    </citation>
    <scope>NUCLEOTIDE SEQUENCE</scope>
    <source>
        <strain evidence="6">BMA12</strain>
    </source>
</reference>
<dbReference type="PANTHER" id="PTHR43095">
    <property type="entry name" value="SUGAR KINASE"/>
    <property type="match status" value="1"/>
</dbReference>
<dbReference type="InterPro" id="IPR043129">
    <property type="entry name" value="ATPase_NBD"/>
</dbReference>
<accession>A0ABT8L1X6</accession>
<evidence type="ECO:0000259" key="5">
    <source>
        <dbReference type="Pfam" id="PF21546"/>
    </source>
</evidence>
<dbReference type="InterPro" id="IPR050406">
    <property type="entry name" value="FGGY_Carb_Kinase"/>
</dbReference>
<evidence type="ECO:0000259" key="4">
    <source>
        <dbReference type="Pfam" id="PF00370"/>
    </source>
</evidence>
<dbReference type="Gene3D" id="3.30.420.40">
    <property type="match status" value="2"/>
</dbReference>
<dbReference type="InterPro" id="IPR018484">
    <property type="entry name" value="FGGY_N"/>
</dbReference>
<dbReference type="Proteomes" id="UP001172083">
    <property type="component" value="Unassembled WGS sequence"/>
</dbReference>
<feature type="domain" description="Carbohydrate kinase FGGY C-terminal" evidence="5">
    <location>
        <begin position="246"/>
        <end position="438"/>
    </location>
</feature>
<evidence type="ECO:0000256" key="1">
    <source>
        <dbReference type="ARBA" id="ARBA00009156"/>
    </source>
</evidence>
<dbReference type="PANTHER" id="PTHR43095:SF2">
    <property type="entry name" value="GLUCONOKINASE"/>
    <property type="match status" value="1"/>
</dbReference>
<dbReference type="SUPFAM" id="SSF53067">
    <property type="entry name" value="Actin-like ATPase domain"/>
    <property type="match status" value="1"/>
</dbReference>
<dbReference type="Pfam" id="PF21546">
    <property type="entry name" value="FGGY_C_2"/>
    <property type="match status" value="1"/>
</dbReference>